<dbReference type="CDD" id="cd00063">
    <property type="entry name" value="FN3"/>
    <property type="match status" value="1"/>
</dbReference>
<dbReference type="GO" id="GO:0030246">
    <property type="term" value="F:carbohydrate binding"/>
    <property type="evidence" value="ECO:0007669"/>
    <property type="project" value="InterPro"/>
</dbReference>
<dbReference type="InterPro" id="IPR008965">
    <property type="entry name" value="CBM2/CBM3_carb-bd_dom_sf"/>
</dbReference>
<dbReference type="Gene3D" id="2.60.40.4070">
    <property type="match status" value="1"/>
</dbReference>
<evidence type="ECO:0000259" key="1">
    <source>
        <dbReference type="PROSITE" id="PS50853"/>
    </source>
</evidence>
<dbReference type="InterPro" id="IPR003961">
    <property type="entry name" value="FN3_dom"/>
</dbReference>
<dbReference type="SUPFAM" id="SSF49265">
    <property type="entry name" value="Fibronectin type III"/>
    <property type="match status" value="1"/>
</dbReference>
<dbReference type="InterPro" id="IPR013320">
    <property type="entry name" value="ConA-like_dom_sf"/>
</dbReference>
<dbReference type="InterPro" id="IPR013783">
    <property type="entry name" value="Ig-like_fold"/>
</dbReference>
<dbReference type="Gene3D" id="2.60.120.200">
    <property type="match status" value="1"/>
</dbReference>
<dbReference type="SUPFAM" id="SSF49384">
    <property type="entry name" value="Carbohydrate-binding domain"/>
    <property type="match status" value="2"/>
</dbReference>
<gene>
    <name evidence="2" type="ORF">METZ01_LOCUS129704</name>
</gene>
<reference evidence="2" key="1">
    <citation type="submission" date="2018-05" db="EMBL/GenBank/DDBJ databases">
        <authorList>
            <person name="Lanie J.A."/>
            <person name="Ng W.-L."/>
            <person name="Kazmierczak K.M."/>
            <person name="Andrzejewski T.M."/>
            <person name="Davidsen T.M."/>
            <person name="Wayne K.J."/>
            <person name="Tettelin H."/>
            <person name="Glass J.I."/>
            <person name="Rusch D."/>
            <person name="Podicherti R."/>
            <person name="Tsui H.-C.T."/>
            <person name="Winkler M.E."/>
        </authorList>
    </citation>
    <scope>NUCLEOTIDE SEQUENCE</scope>
</reference>
<dbReference type="CDD" id="cd08547">
    <property type="entry name" value="Type_II_cohesin"/>
    <property type="match status" value="1"/>
</dbReference>
<accession>A0A381YIR7</accession>
<feature type="domain" description="Fibronectin type-III" evidence="1">
    <location>
        <begin position="508"/>
        <end position="608"/>
    </location>
</feature>
<protein>
    <recommendedName>
        <fullName evidence="1">Fibronectin type-III domain-containing protein</fullName>
    </recommendedName>
</protein>
<evidence type="ECO:0000313" key="2">
    <source>
        <dbReference type="EMBL" id="SVA76850.1"/>
    </source>
</evidence>
<dbReference type="EMBL" id="UINC01018321">
    <property type="protein sequence ID" value="SVA76850.1"/>
    <property type="molecule type" value="Genomic_DNA"/>
</dbReference>
<dbReference type="NCBIfam" id="NF038128">
    <property type="entry name" value="choice_anch_J"/>
    <property type="match status" value="1"/>
</dbReference>
<dbReference type="PROSITE" id="PS50853">
    <property type="entry name" value="FN3"/>
    <property type="match status" value="1"/>
</dbReference>
<dbReference type="SUPFAM" id="SSF49899">
    <property type="entry name" value="Concanavalin A-like lectins/glucanases"/>
    <property type="match status" value="1"/>
</dbReference>
<dbReference type="Gene3D" id="2.60.40.680">
    <property type="match status" value="3"/>
</dbReference>
<name>A0A381YIR7_9ZZZZ</name>
<dbReference type="InterPro" id="IPR036116">
    <property type="entry name" value="FN3_sf"/>
</dbReference>
<dbReference type="AlphaFoldDB" id="A0A381YIR7"/>
<dbReference type="NCBIfam" id="TIGR04183">
    <property type="entry name" value="Por_Secre_tail"/>
    <property type="match status" value="1"/>
</dbReference>
<organism evidence="2">
    <name type="scientific">marine metagenome</name>
    <dbReference type="NCBI Taxonomy" id="408172"/>
    <lineage>
        <taxon>unclassified sequences</taxon>
        <taxon>metagenomes</taxon>
        <taxon>ecological metagenomes</taxon>
    </lineage>
</organism>
<dbReference type="InterPro" id="IPR026444">
    <property type="entry name" value="Secre_tail"/>
</dbReference>
<dbReference type="Gene3D" id="2.60.40.10">
    <property type="entry name" value="Immunoglobulins"/>
    <property type="match status" value="1"/>
</dbReference>
<sequence>MMSEDTMTLMRKYFYLFMVTSLLMVTAYSNVTVSLGDVVVDGYEENIVVPVTLANPGDAVGGFQFDVIALPTLVEISGLSPIDPDNFSADFNVFDDGSGRVVFYSNGPDGISAGGDDVVLNLYYDGSEILSASVDLDMYDLTVSDADGGIVDSDGEDGSITIGNVVILSAGSDTGDVSEEVYIDISMTNPGLVGGVQFDLYDTPNYLDVTGFSTTDRSVGFSVDYNVLESGVTRVVMYNAENENIESGSGPILNMEMVVHDNAYNSNVGVNFSDVIITDDIGGTYWVAGADSGTVTVSPGYIEEPHNLEAQDGMDAQVLLNWEAPYGPIPENFEEDFEEGVVPDGWTMTTNSAQGWFITQDGTSAFWPIPSHTWYMCSNDDMANDDGSMDYLIMPPLNVSGAQNITLNFASFFDGAFSHSAHIEVSTDGTNFTEVTSLDPMVEWVTETVDLSEYAGVPNLYIAFHSNDNSFWASGWAVDDVSVTFAARNIDRVAHYELTELGQWAVSAPKEDVISQFGGGIPYELKVDLDNPIIPENRPVDIDAYKVYRSLNSVSDFEEIAEVGGDVTTYLDEGVTNSTTYYYFVTAIYPDGSESGPTNVVSATPVEWVELWMDDGASLSGQMDTLDFYINNESDLGLFYFEIMDYPDVIHSLNIITTERTADWALEIADQGDGTIAITGISLGTPLTAGDGSVCQAVLYPVAEEEMTVNLSYTSGTAIQDMSYIDLNWTAEGGIYEVGIETQYVTLTGGYGIPGEEFTTSFILENTQPVYGIQLDIVADPPFMNGANVDVSGITDFSTWAISGDIVGNIYRVLLFDNTFSNPINPGIGHVADITYSVIDGVPEGTIVDLNVQDAIISDINNLPMHAEITPAEVYMGAPPAAYSIQNISGELTPNGSGSFEVHLDNTETVYIMEFTIADLPDNLVVTDVTRAGRFSDGVVDGSSTDLGEEGYYFLGYDFGTAIEPGSGPVLEVNVQFNDNLSNPSIILTMPSVASGDAGANPLTSVFHGFGQFTGTLAADNEIVIPAEFALHPNYPNPFNPTTIVGYELTEESHVLLEVFDLMGRSVYTLVNENQSIGHHFVTWNATDHLGQEVSAGVYIYRLRAGDKVLNRKMILMK</sequence>
<proteinExistence type="predicted"/>